<dbReference type="Pfam" id="PF12937">
    <property type="entry name" value="F-box-like"/>
    <property type="match status" value="1"/>
</dbReference>
<evidence type="ECO:0000256" key="1">
    <source>
        <dbReference type="ARBA" id="ARBA00022737"/>
    </source>
</evidence>
<feature type="repeat" description="RCC1" evidence="2">
    <location>
        <begin position="84"/>
        <end position="154"/>
    </location>
</feature>
<dbReference type="SUPFAM" id="SSF81383">
    <property type="entry name" value="F-box domain"/>
    <property type="match status" value="1"/>
</dbReference>
<dbReference type="InterPro" id="IPR000408">
    <property type="entry name" value="Reg_chr_condens"/>
</dbReference>
<name>A0A8E2JWY4_9PEZI</name>
<keyword evidence="1" id="KW-0677">Repeat</keyword>
<dbReference type="InterPro" id="IPR009091">
    <property type="entry name" value="RCC1/BLIP-II"/>
</dbReference>
<dbReference type="SUPFAM" id="SSF50985">
    <property type="entry name" value="RCC1/BLIP-II"/>
    <property type="match status" value="1"/>
</dbReference>
<keyword evidence="6" id="KW-1185">Reference proteome</keyword>
<accession>A0A8E2JWY4</accession>
<organism evidence="5 6">
    <name type="scientific">Glonium stellatum</name>
    <dbReference type="NCBI Taxonomy" id="574774"/>
    <lineage>
        <taxon>Eukaryota</taxon>
        <taxon>Fungi</taxon>
        <taxon>Dikarya</taxon>
        <taxon>Ascomycota</taxon>
        <taxon>Pezizomycotina</taxon>
        <taxon>Dothideomycetes</taxon>
        <taxon>Pleosporomycetidae</taxon>
        <taxon>Gloniales</taxon>
        <taxon>Gloniaceae</taxon>
        <taxon>Glonium</taxon>
    </lineage>
</organism>
<dbReference type="InterPro" id="IPR036047">
    <property type="entry name" value="F-box-like_dom_sf"/>
</dbReference>
<dbReference type="Gene3D" id="2.130.10.30">
    <property type="entry name" value="Regulator of chromosome condensation 1/beta-lactamase-inhibitor protein II"/>
    <property type="match status" value="2"/>
</dbReference>
<sequence length="738" mass="83170">MAERVASLTDLPLDILVLIFPYLNASSFLSLCSTCKALHQSSIRLDSSYWSQVTRCTFRVPNQPVVQADGERWQKLYRRLLTQSRVFTWGSNTHRCLGHTLETHNVHMTPQMRRRWTYRDSYVSFPTEMERARELGIIADMQCGGWSTTLLTSKGCLYTVGILDGLNAARDHSTNGLLPLQYPPGFPQAIERYEPSVAIRQFSSGRSHILGLSDSGKIWSWYSAHMPSLQVKFLHVDINEVLLMSGPNQSMIEQGRSAGRVRQVVAGWSKSSAYIHGTGIILWAPVKRIQDEEDMDTMFVMESVVVPKTAYQRQKNYFRDPKEVEALGEEVGSVVNYIVLEHFVVFVTDIGKVFTAKMTWHGDYGSVPEVLELRVLRNDTRTTSDVQGSFRSFAVFKDGEVITAHQDYLEQCWERRHDDLDQNEITGLKRIPALQHNDVISVAFGDYHFHALHSTGRITSYGTEPQGCGALGLGGDGDPEGRIRGIRYVGFSRDGKLLPHAYTHGRQVWFEPEKKQWIRFMTSGGKDPEEAKERLRMTVTDANVQGEVSEWFEQEGKDWDKHPDLKDADEDGLGAYFALSISAAGWHSGALVLVNEGLAAKVRDRCIVADPDVAESSQVEGETGIQEGVSSSEPSSSQPLGAIASTLRWVNSWARWFLGLPSFPDNNYNETHAVKPAPRRLFTEPTMHGASPGKGFQYTWAQNSFPRLRLADGTEMPGQVPFLEWRFERPDWQLNVDV</sequence>
<evidence type="ECO:0000256" key="2">
    <source>
        <dbReference type="PROSITE-ProRule" id="PRU00235"/>
    </source>
</evidence>
<feature type="region of interest" description="Disordered" evidence="3">
    <location>
        <begin position="613"/>
        <end position="638"/>
    </location>
</feature>
<gene>
    <name evidence="5" type="ORF">AOQ84DRAFT_436907</name>
</gene>
<dbReference type="AlphaFoldDB" id="A0A8E2JWY4"/>
<dbReference type="Proteomes" id="UP000250140">
    <property type="component" value="Unassembled WGS sequence"/>
</dbReference>
<proteinExistence type="predicted"/>
<dbReference type="PROSITE" id="PS50181">
    <property type="entry name" value="FBOX"/>
    <property type="match status" value="1"/>
</dbReference>
<dbReference type="Pfam" id="PF00415">
    <property type="entry name" value="RCC1"/>
    <property type="match status" value="1"/>
</dbReference>
<dbReference type="CDD" id="cd09917">
    <property type="entry name" value="F-box_SF"/>
    <property type="match status" value="1"/>
</dbReference>
<dbReference type="EMBL" id="KV748858">
    <property type="protein sequence ID" value="OCL12588.1"/>
    <property type="molecule type" value="Genomic_DNA"/>
</dbReference>
<dbReference type="InterPro" id="IPR001810">
    <property type="entry name" value="F-box_dom"/>
</dbReference>
<evidence type="ECO:0000259" key="4">
    <source>
        <dbReference type="PROSITE" id="PS50181"/>
    </source>
</evidence>
<evidence type="ECO:0000256" key="3">
    <source>
        <dbReference type="SAM" id="MobiDB-lite"/>
    </source>
</evidence>
<dbReference type="PANTHER" id="PTHR22870">
    <property type="entry name" value="REGULATOR OF CHROMOSOME CONDENSATION"/>
    <property type="match status" value="1"/>
</dbReference>
<evidence type="ECO:0000313" key="5">
    <source>
        <dbReference type="EMBL" id="OCL12588.1"/>
    </source>
</evidence>
<dbReference type="PROSITE" id="PS50012">
    <property type="entry name" value="RCC1_3"/>
    <property type="match status" value="1"/>
</dbReference>
<dbReference type="InterPro" id="IPR051210">
    <property type="entry name" value="Ub_ligase/GEF_domain"/>
</dbReference>
<dbReference type="OrthoDB" id="61110at2759"/>
<dbReference type="PANTHER" id="PTHR22870:SF408">
    <property type="entry name" value="OS09G0560450 PROTEIN"/>
    <property type="match status" value="1"/>
</dbReference>
<feature type="domain" description="F-box" evidence="4">
    <location>
        <begin position="5"/>
        <end position="53"/>
    </location>
</feature>
<protein>
    <submittedName>
        <fullName evidence="5">RCC1/BLIP-II protein</fullName>
    </submittedName>
</protein>
<evidence type="ECO:0000313" key="6">
    <source>
        <dbReference type="Proteomes" id="UP000250140"/>
    </source>
</evidence>
<reference evidence="5 6" key="1">
    <citation type="journal article" date="2016" name="Nat. Commun.">
        <title>Ectomycorrhizal ecology is imprinted in the genome of the dominant symbiotic fungus Cenococcum geophilum.</title>
        <authorList>
            <consortium name="DOE Joint Genome Institute"/>
            <person name="Peter M."/>
            <person name="Kohler A."/>
            <person name="Ohm R.A."/>
            <person name="Kuo A."/>
            <person name="Krutzmann J."/>
            <person name="Morin E."/>
            <person name="Arend M."/>
            <person name="Barry K.W."/>
            <person name="Binder M."/>
            <person name="Choi C."/>
            <person name="Clum A."/>
            <person name="Copeland A."/>
            <person name="Grisel N."/>
            <person name="Haridas S."/>
            <person name="Kipfer T."/>
            <person name="LaButti K."/>
            <person name="Lindquist E."/>
            <person name="Lipzen A."/>
            <person name="Maire R."/>
            <person name="Meier B."/>
            <person name="Mihaltcheva S."/>
            <person name="Molinier V."/>
            <person name="Murat C."/>
            <person name="Poggeler S."/>
            <person name="Quandt C.A."/>
            <person name="Sperisen C."/>
            <person name="Tritt A."/>
            <person name="Tisserant E."/>
            <person name="Crous P.W."/>
            <person name="Henrissat B."/>
            <person name="Nehls U."/>
            <person name="Egli S."/>
            <person name="Spatafora J.W."/>
            <person name="Grigoriev I.V."/>
            <person name="Martin F.M."/>
        </authorList>
    </citation>
    <scope>NUCLEOTIDE SEQUENCE [LARGE SCALE GENOMIC DNA]</scope>
    <source>
        <strain evidence="5 6">CBS 207.34</strain>
    </source>
</reference>